<reference evidence="1" key="1">
    <citation type="submission" date="2020-10" db="EMBL/GenBank/DDBJ databases">
        <title>Taxonomic study of unclassified bacteria belonging to the class Ktedonobacteria.</title>
        <authorList>
            <person name="Yabe S."/>
            <person name="Wang C.M."/>
            <person name="Zheng Y."/>
            <person name="Sakai Y."/>
            <person name="Cavaletti L."/>
            <person name="Monciardini P."/>
            <person name="Donadio S."/>
        </authorList>
    </citation>
    <scope>NUCLEOTIDE SEQUENCE</scope>
    <source>
        <strain evidence="1">SOSP1-1</strain>
    </source>
</reference>
<sequence>MEKAIFSTYYVIKGELSMPRDYTSLPRTQIRRSDRAVNDEAWMKALLQRAPLESFRLSMTDNLS</sequence>
<organism evidence="1 2">
    <name type="scientific">Ktedonospora formicarum</name>
    <dbReference type="NCBI Taxonomy" id="2778364"/>
    <lineage>
        <taxon>Bacteria</taxon>
        <taxon>Bacillati</taxon>
        <taxon>Chloroflexota</taxon>
        <taxon>Ktedonobacteria</taxon>
        <taxon>Ktedonobacterales</taxon>
        <taxon>Ktedonobacteraceae</taxon>
        <taxon>Ktedonospora</taxon>
    </lineage>
</organism>
<dbReference type="AlphaFoldDB" id="A0A8J3IGG3"/>
<gene>
    <name evidence="1" type="ORF">KSX_88720</name>
</gene>
<protein>
    <submittedName>
        <fullName evidence="1">Uncharacterized protein</fullName>
    </submittedName>
</protein>
<evidence type="ECO:0000313" key="1">
    <source>
        <dbReference type="EMBL" id="GHO50709.1"/>
    </source>
</evidence>
<dbReference type="Proteomes" id="UP000612362">
    <property type="component" value="Unassembled WGS sequence"/>
</dbReference>
<name>A0A8J3IGG3_9CHLR</name>
<evidence type="ECO:0000313" key="2">
    <source>
        <dbReference type="Proteomes" id="UP000612362"/>
    </source>
</evidence>
<comment type="caution">
    <text evidence="1">The sequence shown here is derived from an EMBL/GenBank/DDBJ whole genome shotgun (WGS) entry which is preliminary data.</text>
</comment>
<keyword evidence="2" id="KW-1185">Reference proteome</keyword>
<proteinExistence type="predicted"/>
<accession>A0A8J3IGG3</accession>
<dbReference type="EMBL" id="BNJF01000009">
    <property type="protein sequence ID" value="GHO50709.1"/>
    <property type="molecule type" value="Genomic_DNA"/>
</dbReference>